<dbReference type="InterPro" id="IPR036249">
    <property type="entry name" value="Thioredoxin-like_sf"/>
</dbReference>
<evidence type="ECO:0000313" key="4">
    <source>
        <dbReference type="Proteomes" id="UP001271769"/>
    </source>
</evidence>
<dbReference type="PANTHER" id="PTHR42943:SF2">
    <property type="entry name" value="GLUTATHIONE S-TRANSFERASE KAPPA 1"/>
    <property type="match status" value="1"/>
</dbReference>
<dbReference type="Gene3D" id="3.40.30.10">
    <property type="entry name" value="Glutaredoxin"/>
    <property type="match status" value="1"/>
</dbReference>
<organism evidence="3 4">
    <name type="scientific">Dongia rigui</name>
    <dbReference type="NCBI Taxonomy" id="940149"/>
    <lineage>
        <taxon>Bacteria</taxon>
        <taxon>Pseudomonadati</taxon>
        <taxon>Pseudomonadota</taxon>
        <taxon>Alphaproteobacteria</taxon>
        <taxon>Rhodospirillales</taxon>
        <taxon>Dongiaceae</taxon>
        <taxon>Dongia</taxon>
    </lineage>
</organism>
<comment type="caution">
    <text evidence="3">The sequence shown here is derived from an EMBL/GenBank/DDBJ whole genome shotgun (WGS) entry which is preliminary data.</text>
</comment>
<name>A0ABU5E6F1_9PROT</name>
<comment type="catalytic activity">
    <reaction evidence="1">
        <text>2-hydroxychromene-2-carboxylate = (3E)-4-(2-hydroxyphenyl)-2-oxobut-3-enoate</text>
        <dbReference type="Rhea" id="RHEA:27401"/>
        <dbReference type="ChEBI" id="CHEBI:59350"/>
        <dbReference type="ChEBI" id="CHEBI:59353"/>
        <dbReference type="EC" id="5.99.1.4"/>
    </reaction>
</comment>
<dbReference type="GO" id="GO:0016853">
    <property type="term" value="F:isomerase activity"/>
    <property type="evidence" value="ECO:0007669"/>
    <property type="project" value="UniProtKB-KW"/>
</dbReference>
<dbReference type="SUPFAM" id="SSF52833">
    <property type="entry name" value="Thioredoxin-like"/>
    <property type="match status" value="1"/>
</dbReference>
<gene>
    <name evidence="3" type="ORF">SMD31_21130</name>
</gene>
<dbReference type="Proteomes" id="UP001271769">
    <property type="component" value="Unassembled WGS sequence"/>
</dbReference>
<sequence length="201" mass="22269">MTAGPIEFYFDFSSPYGYLAAHRIEEVGAEFGRDVLWRPILLGAVFKASGQSPLVSQPLRGPYHKHDLLRTARRQKLPFRFPDDFPMATIAAARAFYVLDASAPKDAKRLALALFDTAFSQGINISATATVLDVAEKCGLDRVAIEAGIADNTVKQRLKAETDGAIDRNIFGSPFFVVDGEMFWGNDRIPDLKDWLRTGGW</sequence>
<evidence type="ECO:0000259" key="2">
    <source>
        <dbReference type="Pfam" id="PF01323"/>
    </source>
</evidence>
<evidence type="ECO:0000256" key="1">
    <source>
        <dbReference type="PIRNR" id="PIRNR006386"/>
    </source>
</evidence>
<keyword evidence="1 3" id="KW-0413">Isomerase</keyword>
<dbReference type="RefSeq" id="WP_320502926.1">
    <property type="nucleotide sequence ID" value="NZ_JAXCLX010000005.1"/>
</dbReference>
<dbReference type="InterPro" id="IPR051924">
    <property type="entry name" value="GST_Kappa/NadH"/>
</dbReference>
<keyword evidence="4" id="KW-1185">Reference proteome</keyword>
<dbReference type="PANTHER" id="PTHR42943">
    <property type="entry name" value="GLUTATHIONE S-TRANSFERASE KAPPA"/>
    <property type="match status" value="1"/>
</dbReference>
<dbReference type="CDD" id="cd03022">
    <property type="entry name" value="DsbA_HCCA_Iso"/>
    <property type="match status" value="1"/>
</dbReference>
<dbReference type="Pfam" id="PF01323">
    <property type="entry name" value="DSBA"/>
    <property type="match status" value="1"/>
</dbReference>
<feature type="domain" description="DSBA-like thioredoxin" evidence="2">
    <location>
        <begin position="6"/>
        <end position="195"/>
    </location>
</feature>
<dbReference type="EMBL" id="JAXCLX010000005">
    <property type="protein sequence ID" value="MDY0874456.1"/>
    <property type="molecule type" value="Genomic_DNA"/>
</dbReference>
<dbReference type="InterPro" id="IPR014440">
    <property type="entry name" value="HCCAis_GSTk"/>
</dbReference>
<reference evidence="3 4" key="1">
    <citation type="journal article" date="2013" name="Antonie Van Leeuwenhoek">
        <title>Dongia rigui sp. nov., isolated from freshwater of a large wetland in Korea.</title>
        <authorList>
            <person name="Baik K.S."/>
            <person name="Hwang Y.M."/>
            <person name="Choi J.S."/>
            <person name="Kwon J."/>
            <person name="Seong C.N."/>
        </authorList>
    </citation>
    <scope>NUCLEOTIDE SEQUENCE [LARGE SCALE GENOMIC DNA]</scope>
    <source>
        <strain evidence="3 4">04SU4-P</strain>
    </source>
</reference>
<dbReference type="PIRSF" id="PIRSF006386">
    <property type="entry name" value="HCCAis_GSTk"/>
    <property type="match status" value="1"/>
</dbReference>
<comment type="similarity">
    <text evidence="1">Belongs to the GST superfamily. NadH family.</text>
</comment>
<dbReference type="InterPro" id="IPR001853">
    <property type="entry name" value="DSBA-like_thioredoxin_dom"/>
</dbReference>
<evidence type="ECO:0000313" key="3">
    <source>
        <dbReference type="EMBL" id="MDY0874456.1"/>
    </source>
</evidence>
<dbReference type="EC" id="5.99.1.4" evidence="1"/>
<protein>
    <recommendedName>
        <fullName evidence="1">2-hydroxychromene-2-carboxylate isomerase</fullName>
        <ecNumber evidence="1">5.99.1.4</ecNumber>
    </recommendedName>
</protein>
<dbReference type="InterPro" id="IPR044087">
    <property type="entry name" value="NahD-like"/>
</dbReference>
<proteinExistence type="inferred from homology"/>
<accession>A0ABU5E6F1</accession>